<name>A0AA51R603_9BACT</name>
<keyword evidence="1" id="KW-0963">Cytoplasm</keyword>
<organism evidence="8 9">
    <name type="scientific">Marivirga arenosa</name>
    <dbReference type="NCBI Taxonomy" id="3059076"/>
    <lineage>
        <taxon>Bacteria</taxon>
        <taxon>Pseudomonadati</taxon>
        <taxon>Bacteroidota</taxon>
        <taxon>Cytophagia</taxon>
        <taxon>Cytophagales</taxon>
        <taxon>Marivirgaceae</taxon>
        <taxon>Marivirga</taxon>
    </lineage>
</organism>
<dbReference type="EMBL" id="CP129970">
    <property type="protein sequence ID" value="WMN06187.1"/>
    <property type="molecule type" value="Genomic_DNA"/>
</dbReference>
<gene>
    <name evidence="8" type="primary">xseA</name>
    <name evidence="8" type="ORF">QYS48_26750</name>
</gene>
<dbReference type="GO" id="GO:0008855">
    <property type="term" value="F:exodeoxyribonuclease VII activity"/>
    <property type="evidence" value="ECO:0007669"/>
    <property type="project" value="UniProtKB-UniRule"/>
</dbReference>
<comment type="similarity">
    <text evidence="5">Belongs to the XseA family.</text>
</comment>
<keyword evidence="2 5" id="KW-0540">Nuclease</keyword>
<dbReference type="RefSeq" id="WP_308355925.1">
    <property type="nucleotide sequence ID" value="NZ_CP129970.2"/>
</dbReference>
<sequence>MQHISLTDLNLLIKETLNTQLEPSYWVVAEIGELREARNGHCYLEFIEKDEESNQLLSKIRGTIWSYSYRNISAWFQSITGENLKAGMTVLANVQIQFHEVYGLSLNVKDIDPNFTLGERARKKQEIIHQLQEDGVFDMNKSHPLPLVPQRIAIISAESAAGYGDFMNQILSNDYHYQLHAQLFVATMQGDKAAKTIVSALHEINEQIEDFDAVIIIRGGGAQVDLDCFDDYELASHVAQFPIPVFTGIGHERDETICDLVAHTKLKTPTAVAEFLIRGMRIYEEKLNTATQNILANLSQKVEREQHKLNDRRHSLRYSLKKHFNKAENQLSHYQQKLKFDIKRSFSKENQKLDIYQKTLELINPEAVFKKGYSYTSLNGKSIVGQKVKKGDLLKTTTANQEIQSSVQEVKEKKK</sequence>
<dbReference type="GO" id="GO:0006308">
    <property type="term" value="P:DNA catabolic process"/>
    <property type="evidence" value="ECO:0007669"/>
    <property type="project" value="UniProtKB-UniRule"/>
</dbReference>
<dbReference type="Pfam" id="PF13742">
    <property type="entry name" value="tRNA_anti_2"/>
    <property type="match status" value="1"/>
</dbReference>
<accession>A0AA51R603</accession>
<reference evidence="8" key="1">
    <citation type="submission" date="2023-08" db="EMBL/GenBank/DDBJ databases">
        <title>Comparative genomics and taxonomic characterization of three novel marine species of genus Marivirga.</title>
        <authorList>
            <person name="Muhammad N."/>
            <person name="Kim S.-G."/>
        </authorList>
    </citation>
    <scope>NUCLEOTIDE SEQUENCE [LARGE SCALE GENOMIC DNA]</scope>
    <source>
        <strain evidence="8">ABR2-2</strain>
    </source>
</reference>
<evidence type="ECO:0000259" key="6">
    <source>
        <dbReference type="Pfam" id="PF02601"/>
    </source>
</evidence>
<evidence type="ECO:0000256" key="3">
    <source>
        <dbReference type="ARBA" id="ARBA00022801"/>
    </source>
</evidence>
<keyword evidence="3 5" id="KW-0378">Hydrolase</keyword>
<keyword evidence="4 5" id="KW-0269">Exonuclease</keyword>
<evidence type="ECO:0000256" key="5">
    <source>
        <dbReference type="RuleBase" id="RU004355"/>
    </source>
</evidence>
<protein>
    <recommendedName>
        <fullName evidence="5">Exodeoxyribonuclease 7 large subunit</fullName>
        <ecNumber evidence="5">3.1.11.6</ecNumber>
    </recommendedName>
</protein>
<evidence type="ECO:0000259" key="7">
    <source>
        <dbReference type="Pfam" id="PF13742"/>
    </source>
</evidence>
<dbReference type="EC" id="3.1.11.6" evidence="5"/>
<feature type="domain" description="OB-fold nucleic acid binding" evidence="7">
    <location>
        <begin position="5"/>
        <end position="112"/>
    </location>
</feature>
<dbReference type="Proteomes" id="UP001244443">
    <property type="component" value="Chromosome"/>
</dbReference>
<dbReference type="InterPro" id="IPR003753">
    <property type="entry name" value="Exonuc_VII_L"/>
</dbReference>
<evidence type="ECO:0000313" key="8">
    <source>
        <dbReference type="EMBL" id="WMN06187.1"/>
    </source>
</evidence>
<dbReference type="GO" id="GO:0003676">
    <property type="term" value="F:nucleic acid binding"/>
    <property type="evidence" value="ECO:0007669"/>
    <property type="project" value="InterPro"/>
</dbReference>
<dbReference type="InterPro" id="IPR025824">
    <property type="entry name" value="OB-fold_nuc-bd_dom"/>
</dbReference>
<dbReference type="GO" id="GO:0005737">
    <property type="term" value="C:cytoplasm"/>
    <property type="evidence" value="ECO:0007669"/>
    <property type="project" value="UniProtKB-SubCell"/>
</dbReference>
<dbReference type="PANTHER" id="PTHR30008:SF0">
    <property type="entry name" value="EXODEOXYRIBONUCLEASE 7 LARGE SUBUNIT"/>
    <property type="match status" value="1"/>
</dbReference>
<comment type="subcellular location">
    <subcellularLocation>
        <location evidence="5">Cytoplasm</location>
    </subcellularLocation>
</comment>
<evidence type="ECO:0000313" key="9">
    <source>
        <dbReference type="Proteomes" id="UP001244443"/>
    </source>
</evidence>
<dbReference type="AlphaFoldDB" id="A0AA51R603"/>
<dbReference type="CDD" id="cd04489">
    <property type="entry name" value="ExoVII_LU_OBF"/>
    <property type="match status" value="1"/>
</dbReference>
<dbReference type="InterPro" id="IPR020579">
    <property type="entry name" value="Exonuc_VII_lsu_C"/>
</dbReference>
<evidence type="ECO:0000256" key="4">
    <source>
        <dbReference type="ARBA" id="ARBA00022839"/>
    </source>
</evidence>
<feature type="domain" description="Exonuclease VII large subunit C-terminal" evidence="6">
    <location>
        <begin position="136"/>
        <end position="338"/>
    </location>
</feature>
<evidence type="ECO:0000256" key="2">
    <source>
        <dbReference type="ARBA" id="ARBA00022722"/>
    </source>
</evidence>
<keyword evidence="9" id="KW-1185">Reference proteome</keyword>
<comment type="catalytic activity">
    <reaction evidence="5">
        <text>Exonucleolytic cleavage in either 5'- to 3'- or 3'- to 5'-direction to yield nucleoside 5'-phosphates.</text>
        <dbReference type="EC" id="3.1.11.6"/>
    </reaction>
</comment>
<proteinExistence type="inferred from homology"/>
<dbReference type="Pfam" id="PF02601">
    <property type="entry name" value="Exonuc_VII_L"/>
    <property type="match status" value="1"/>
</dbReference>
<dbReference type="NCBIfam" id="TIGR00237">
    <property type="entry name" value="xseA"/>
    <property type="match status" value="1"/>
</dbReference>
<evidence type="ECO:0000256" key="1">
    <source>
        <dbReference type="ARBA" id="ARBA00022490"/>
    </source>
</evidence>
<dbReference type="PANTHER" id="PTHR30008">
    <property type="entry name" value="EXODEOXYRIBONUCLEASE 7 LARGE SUBUNIT"/>
    <property type="match status" value="1"/>
</dbReference>
<dbReference type="GO" id="GO:0009318">
    <property type="term" value="C:exodeoxyribonuclease VII complex"/>
    <property type="evidence" value="ECO:0007669"/>
    <property type="project" value="UniProtKB-UniRule"/>
</dbReference>